<keyword evidence="3 9" id="KW-0479">Metal-binding</keyword>
<evidence type="ECO:0000256" key="10">
    <source>
        <dbReference type="NCBIfam" id="TIGR01015"/>
    </source>
</evidence>
<name>A0A8J4M5L8_9PROT</name>
<dbReference type="Pfam" id="PF10932">
    <property type="entry name" value="DUF2783"/>
    <property type="match status" value="1"/>
</dbReference>
<evidence type="ECO:0000256" key="5">
    <source>
        <dbReference type="ARBA" id="ARBA00022964"/>
    </source>
</evidence>
<dbReference type="GO" id="GO:0006572">
    <property type="term" value="P:L-tyrosine catabolic process"/>
    <property type="evidence" value="ECO:0007669"/>
    <property type="project" value="UniProtKB-UniRule"/>
</dbReference>
<feature type="domain" description="Homogentisate 1,2-dioxygenase C-terminal" evidence="13">
    <location>
        <begin position="359"/>
        <end position="508"/>
    </location>
</feature>
<comment type="caution">
    <text evidence="9">Lacks conserved residue(s) required for the propagation of feature annotation.</text>
</comment>
<evidence type="ECO:0000256" key="4">
    <source>
        <dbReference type="ARBA" id="ARBA00022878"/>
    </source>
</evidence>
<dbReference type="EC" id="1.13.11.5" evidence="9 10"/>
<dbReference type="EMBL" id="DTQM01000079">
    <property type="protein sequence ID" value="HGC42387.1"/>
    <property type="molecule type" value="Genomic_DNA"/>
</dbReference>
<dbReference type="Pfam" id="PF20510">
    <property type="entry name" value="HgmA_N"/>
    <property type="match status" value="1"/>
</dbReference>
<feature type="binding site" evidence="12">
    <location>
        <position position="413"/>
    </location>
    <ligand>
        <name>Fe cation</name>
        <dbReference type="ChEBI" id="CHEBI:24875"/>
    </ligand>
</feature>
<dbReference type="Pfam" id="PF04209">
    <property type="entry name" value="HgmA_C"/>
    <property type="match status" value="1"/>
</dbReference>
<dbReference type="InterPro" id="IPR014710">
    <property type="entry name" value="RmlC-like_jellyroll"/>
</dbReference>
<feature type="binding site" evidence="12">
    <location>
        <position position="428"/>
    </location>
    <ligand>
        <name>homogentisate</name>
        <dbReference type="ChEBI" id="CHEBI:16169"/>
    </ligand>
</feature>
<dbReference type="HAMAP" id="MF_00334">
    <property type="entry name" value="Homogentis_dioxygen"/>
    <property type="match status" value="1"/>
</dbReference>
<dbReference type="GO" id="GO:0006559">
    <property type="term" value="P:L-phenylalanine catabolic process"/>
    <property type="evidence" value="ECO:0007669"/>
    <property type="project" value="UniProtKB-UniRule"/>
</dbReference>
<evidence type="ECO:0000256" key="12">
    <source>
        <dbReference type="PIRSR" id="PIRSR605708-2"/>
    </source>
</evidence>
<keyword evidence="5 9" id="KW-0223">Dioxygenase</keyword>
<feature type="active site" description="Proton acceptor" evidence="9 11">
    <location>
        <position position="370"/>
    </location>
</feature>
<dbReference type="NCBIfam" id="TIGR01015">
    <property type="entry name" value="hmgA"/>
    <property type="match status" value="1"/>
</dbReference>
<protein>
    <recommendedName>
        <fullName evidence="9 10">Homogentisate 1,2-dioxygenase</fullName>
        <shortName evidence="9">HGDO</shortName>
        <ecNumber evidence="9 10">1.13.11.5</ecNumber>
    </recommendedName>
    <alternativeName>
        <fullName evidence="9">Homogentisate oxygenase</fullName>
    </alternativeName>
    <alternativeName>
        <fullName evidence="9">Homogentisic acid oxidase</fullName>
    </alternativeName>
    <alternativeName>
        <fullName evidence="9">Homogentisicase</fullName>
    </alternativeName>
</protein>
<proteinExistence type="inferred from homology"/>
<dbReference type="Gene3D" id="2.60.120.10">
    <property type="entry name" value="Jelly Rolls"/>
    <property type="match status" value="2"/>
</dbReference>
<dbReference type="GO" id="GO:0005506">
    <property type="term" value="F:iron ion binding"/>
    <property type="evidence" value="ECO:0007669"/>
    <property type="project" value="UniProtKB-UniRule"/>
</dbReference>
<evidence type="ECO:0000256" key="1">
    <source>
        <dbReference type="ARBA" id="ARBA00001962"/>
    </source>
</evidence>
<feature type="domain" description="Homogentisate 1,2-dioxygenase N-terminal" evidence="14">
    <location>
        <begin position="93"/>
        <end position="357"/>
    </location>
</feature>
<reference evidence="15" key="1">
    <citation type="journal article" date="2020" name="mSystems">
        <title>Genome- and Community-Level Interaction Insights into Carbon Utilization and Element Cycling Functions of Hydrothermarchaeota in Hydrothermal Sediment.</title>
        <authorList>
            <person name="Zhou Z."/>
            <person name="Liu Y."/>
            <person name="Xu W."/>
            <person name="Pan J."/>
            <person name="Luo Z.H."/>
            <person name="Li M."/>
        </authorList>
    </citation>
    <scope>NUCLEOTIDE SEQUENCE</scope>
    <source>
        <strain evidence="15">SpSt-997</strain>
    </source>
</reference>
<evidence type="ECO:0000259" key="14">
    <source>
        <dbReference type="Pfam" id="PF20510"/>
    </source>
</evidence>
<evidence type="ECO:0000256" key="2">
    <source>
        <dbReference type="ARBA" id="ARBA00007757"/>
    </source>
</evidence>
<evidence type="ECO:0000256" key="3">
    <source>
        <dbReference type="ARBA" id="ARBA00022723"/>
    </source>
</evidence>
<dbReference type="FunFam" id="2.60.120.10:FF:000034">
    <property type="entry name" value="Homogentisate 1,2-dioxygenase"/>
    <property type="match status" value="1"/>
</dbReference>
<comment type="caution">
    <text evidence="15">The sequence shown here is derived from an EMBL/GenBank/DDBJ whole genome shotgun (WGS) entry which is preliminary data.</text>
</comment>
<gene>
    <name evidence="9" type="primary">hmgA</name>
    <name evidence="15" type="ORF">ENY07_04060</name>
</gene>
<accession>A0A8J4M5L8</accession>
<evidence type="ECO:0000313" key="15">
    <source>
        <dbReference type="EMBL" id="HGC42387.1"/>
    </source>
</evidence>
<evidence type="ECO:0000256" key="8">
    <source>
        <dbReference type="ARBA" id="ARBA00023232"/>
    </source>
</evidence>
<feature type="binding site" evidence="12">
    <location>
        <position position="419"/>
    </location>
    <ligand>
        <name>Fe cation</name>
        <dbReference type="ChEBI" id="CHEBI:24875"/>
    </ligand>
</feature>
<keyword evidence="6 9" id="KW-0560">Oxidoreductase</keyword>
<evidence type="ECO:0000256" key="7">
    <source>
        <dbReference type="ARBA" id="ARBA00023004"/>
    </source>
</evidence>
<dbReference type="InterPro" id="IPR021233">
    <property type="entry name" value="DUF2783"/>
</dbReference>
<dbReference type="InterPro" id="IPR005708">
    <property type="entry name" value="Homogentis_dOase"/>
</dbReference>
<evidence type="ECO:0000256" key="11">
    <source>
        <dbReference type="PIRSR" id="PIRSR605708-1"/>
    </source>
</evidence>
<comment type="similarity">
    <text evidence="2 9">Belongs to the homogentisate dioxygenase family.</text>
</comment>
<dbReference type="GO" id="GO:0005737">
    <property type="term" value="C:cytoplasm"/>
    <property type="evidence" value="ECO:0007669"/>
    <property type="project" value="TreeGrafter"/>
</dbReference>
<dbReference type="AlphaFoldDB" id="A0A8J4M5L8"/>
<keyword evidence="8 9" id="KW-0585">Phenylalanine catabolism</keyword>
<comment type="catalytic activity">
    <reaction evidence="9">
        <text>homogentisate + O2 = 4-maleylacetoacetate + H(+)</text>
        <dbReference type="Rhea" id="RHEA:15449"/>
        <dbReference type="ChEBI" id="CHEBI:15378"/>
        <dbReference type="ChEBI" id="CHEBI:15379"/>
        <dbReference type="ChEBI" id="CHEBI:16169"/>
        <dbReference type="ChEBI" id="CHEBI:17105"/>
        <dbReference type="EC" id="1.13.11.5"/>
    </reaction>
</comment>
<comment type="cofactor">
    <cofactor evidence="1 9 12">
        <name>Fe cation</name>
        <dbReference type="ChEBI" id="CHEBI:24875"/>
    </cofactor>
</comment>
<dbReference type="CDD" id="cd07000">
    <property type="entry name" value="cupin_HGO_N"/>
    <property type="match status" value="1"/>
</dbReference>
<keyword evidence="4 9" id="KW-0828">Tyrosine catabolism</keyword>
<dbReference type="GO" id="GO:0004411">
    <property type="term" value="F:homogentisate 1,2-dioxygenase activity"/>
    <property type="evidence" value="ECO:0007669"/>
    <property type="project" value="UniProtKB-UniRule"/>
</dbReference>
<keyword evidence="7 9" id="KW-0408">Iron</keyword>
<dbReference type="PANTHER" id="PTHR11056">
    <property type="entry name" value="HOMOGENTISATE 1,2-DIOXYGENASE"/>
    <property type="match status" value="1"/>
</dbReference>
<dbReference type="InterPro" id="IPR022950">
    <property type="entry name" value="Homogentis_dOase_bac"/>
</dbReference>
<comment type="pathway">
    <text evidence="9">Amino-acid degradation; L-phenylalanine degradation; acetoacetate and fumarate from L-phenylalanine: step 4/6.</text>
</comment>
<feature type="binding site" evidence="9 12">
    <location>
        <position position="449"/>
    </location>
    <ligand>
        <name>homogentisate</name>
        <dbReference type="ChEBI" id="CHEBI:16169"/>
    </ligand>
</feature>
<dbReference type="InterPro" id="IPR046452">
    <property type="entry name" value="HgmA_N"/>
</dbReference>
<organism evidence="15">
    <name type="scientific">Acidicaldus sp</name>
    <dbReference type="NCBI Taxonomy" id="1872105"/>
    <lineage>
        <taxon>Bacteria</taxon>
        <taxon>Pseudomonadati</taxon>
        <taxon>Pseudomonadota</taxon>
        <taxon>Alphaproteobacteria</taxon>
        <taxon>Acetobacterales</taxon>
        <taxon>Acetobacteraceae</taxon>
        <taxon>Acidicaldus</taxon>
    </lineage>
</organism>
<comment type="function">
    <text evidence="9">Involved in the catabolism of homogentisate (2,5-dihydroxyphenylacetate or 2,5-OH-PhAc), a central intermediate in the degradation of phenylalanine and tyrosine. Catalyzes the oxidative ring cleavage of the aromatic ring of homogentisate to yield maleylacetoacetate.</text>
</comment>
<feature type="binding site" evidence="12">
    <location>
        <position position="449"/>
    </location>
    <ligand>
        <name>Fe cation</name>
        <dbReference type="ChEBI" id="CHEBI:24875"/>
    </ligand>
</feature>
<evidence type="ECO:0000259" key="13">
    <source>
        <dbReference type="Pfam" id="PF04209"/>
    </source>
</evidence>
<dbReference type="UniPathway" id="UPA00139">
    <property type="reaction ID" value="UER00339"/>
</dbReference>
<comment type="subunit">
    <text evidence="9">Hexamer; dimer of trimers.</text>
</comment>
<sequence>MSLDTTAHLSDPDAIFAALAEAHAGLSAQEQRRFDAALVLLLANQVRATDEILAAIATARATIASSSPSASQERLPAMNDVQPALSEIAALSYLSGFGNELASEAVSGALPRGQNSPQRPPLGLYAEQFSATAFTVPRREARRTWLYRIRPSALHGKFRPLAQHGLATPLAPPNPNRMRWDPLPLPETPTDFLAGLKTMAATSEPQAPTGISVHVYGANRSMERAFFDADGELLIVPQSGRLRLVTECGRLEVNPGEIAVLPRGMKCRVELCDAAARGYVCENHGTALRLPDLGPIGSNGLANPRDFQAPTAWFEDVAAPIELVQKFHGTLWATTLDHSPFDVVAWHGNAVPYKYDLALFNTIGTVSFDHPDPSIFTVLTSPSAVAGVANVDFAIFPPRWMVAEHTFRPPWFHRNVMNECMGLVHGEYDAKAGGFLPGGLSLHPCMSAHGPDAPSTERAMAAELAPQKIDNTLAFMFETSLTLRPTGFALGLPQLQPDYDTCWQGLRKFYPGAAA</sequence>
<dbReference type="PANTHER" id="PTHR11056:SF0">
    <property type="entry name" value="HOMOGENTISATE 1,2-DIOXYGENASE"/>
    <property type="match status" value="1"/>
</dbReference>
<dbReference type="InterPro" id="IPR046451">
    <property type="entry name" value="HgmA_C"/>
</dbReference>
<dbReference type="InterPro" id="IPR011051">
    <property type="entry name" value="RmlC_Cupin_sf"/>
</dbReference>
<evidence type="ECO:0000256" key="9">
    <source>
        <dbReference type="HAMAP-Rule" id="MF_00334"/>
    </source>
</evidence>
<evidence type="ECO:0000256" key="6">
    <source>
        <dbReference type="ARBA" id="ARBA00023002"/>
    </source>
</evidence>
<dbReference type="SUPFAM" id="SSF51182">
    <property type="entry name" value="RmlC-like cupins"/>
    <property type="match status" value="1"/>
</dbReference>